<reference evidence="11" key="2">
    <citation type="submission" date="2021-01" db="EMBL/GenBank/DDBJ databases">
        <authorList>
            <person name="Mieszkin S."/>
            <person name="Pouder E."/>
            <person name="Alain K."/>
        </authorList>
    </citation>
    <scope>NUCLEOTIDE SEQUENCE</scope>
    <source>
        <strain evidence="11">HW T2.11</strain>
    </source>
</reference>
<evidence type="ECO:0000313" key="11">
    <source>
        <dbReference type="EMBL" id="MCB8876476.1"/>
    </source>
</evidence>
<feature type="transmembrane region" description="Helical" evidence="9">
    <location>
        <begin position="201"/>
        <end position="222"/>
    </location>
</feature>
<dbReference type="RefSeq" id="WP_227322131.1">
    <property type="nucleotide sequence ID" value="NZ_JAESVB010000006.1"/>
</dbReference>
<dbReference type="InterPro" id="IPR043429">
    <property type="entry name" value="ArtM/GltK/GlnP/TcyL/YhdX-like"/>
</dbReference>
<dbReference type="InterPro" id="IPR000515">
    <property type="entry name" value="MetI-like"/>
</dbReference>
<keyword evidence="6 9" id="KW-0812">Transmembrane</keyword>
<dbReference type="GO" id="GO:0043190">
    <property type="term" value="C:ATP-binding cassette (ABC) transporter complex"/>
    <property type="evidence" value="ECO:0007669"/>
    <property type="project" value="InterPro"/>
</dbReference>
<evidence type="ECO:0000256" key="5">
    <source>
        <dbReference type="ARBA" id="ARBA00022519"/>
    </source>
</evidence>
<accession>A0A963YT53</accession>
<evidence type="ECO:0000256" key="2">
    <source>
        <dbReference type="ARBA" id="ARBA00010072"/>
    </source>
</evidence>
<comment type="similarity">
    <text evidence="2">Belongs to the binding-protein-dependent transport system permease family. HisMQ subfamily.</text>
</comment>
<proteinExistence type="inferred from homology"/>
<evidence type="ECO:0000256" key="6">
    <source>
        <dbReference type="ARBA" id="ARBA00022692"/>
    </source>
</evidence>
<keyword evidence="7 9" id="KW-1133">Transmembrane helix</keyword>
<dbReference type="Proteomes" id="UP000708298">
    <property type="component" value="Unassembled WGS sequence"/>
</dbReference>
<dbReference type="AlphaFoldDB" id="A0A963YT53"/>
<evidence type="ECO:0000256" key="4">
    <source>
        <dbReference type="ARBA" id="ARBA00022475"/>
    </source>
</evidence>
<dbReference type="PANTHER" id="PTHR30614">
    <property type="entry name" value="MEMBRANE COMPONENT OF AMINO ACID ABC TRANSPORTER"/>
    <property type="match status" value="1"/>
</dbReference>
<evidence type="ECO:0000256" key="1">
    <source>
        <dbReference type="ARBA" id="ARBA00004429"/>
    </source>
</evidence>
<keyword evidence="3 9" id="KW-0813">Transport</keyword>
<dbReference type="Pfam" id="PF00528">
    <property type="entry name" value="BPD_transp_1"/>
    <property type="match status" value="1"/>
</dbReference>
<dbReference type="InterPro" id="IPR010065">
    <property type="entry name" value="AA_ABC_transptr_permease_3TM"/>
</dbReference>
<dbReference type="CDD" id="cd06261">
    <property type="entry name" value="TM_PBP2"/>
    <property type="match status" value="1"/>
</dbReference>
<comment type="caution">
    <text evidence="11">The sequence shown here is derived from an EMBL/GenBank/DDBJ whole genome shotgun (WGS) entry which is preliminary data.</text>
</comment>
<dbReference type="NCBIfam" id="TIGR01726">
    <property type="entry name" value="HEQRo_perm_3TM"/>
    <property type="match status" value="1"/>
</dbReference>
<dbReference type="SUPFAM" id="SSF161098">
    <property type="entry name" value="MetI-like"/>
    <property type="match status" value="1"/>
</dbReference>
<dbReference type="GO" id="GO:0006865">
    <property type="term" value="P:amino acid transport"/>
    <property type="evidence" value="ECO:0007669"/>
    <property type="project" value="TreeGrafter"/>
</dbReference>
<keyword evidence="8 9" id="KW-0472">Membrane</keyword>
<dbReference type="Gene3D" id="1.10.3720.10">
    <property type="entry name" value="MetI-like"/>
    <property type="match status" value="1"/>
</dbReference>
<keyword evidence="12" id="KW-1185">Reference proteome</keyword>
<feature type="transmembrane region" description="Helical" evidence="9">
    <location>
        <begin position="99"/>
        <end position="119"/>
    </location>
</feature>
<keyword evidence="4" id="KW-1003">Cell membrane</keyword>
<evidence type="ECO:0000256" key="8">
    <source>
        <dbReference type="ARBA" id="ARBA00023136"/>
    </source>
</evidence>
<feature type="transmembrane region" description="Helical" evidence="9">
    <location>
        <begin position="20"/>
        <end position="46"/>
    </location>
</feature>
<comment type="subcellular location">
    <subcellularLocation>
        <location evidence="1">Cell inner membrane</location>
        <topology evidence="1">Multi-pass membrane protein</topology>
    </subcellularLocation>
    <subcellularLocation>
        <location evidence="9">Cell membrane</location>
        <topology evidence="9">Multi-pass membrane protein</topology>
    </subcellularLocation>
</comment>
<dbReference type="PANTHER" id="PTHR30614:SF10">
    <property type="entry name" value="ARGININE ABC TRANSPORTER PERMEASE PROTEIN ARTM"/>
    <property type="match status" value="1"/>
</dbReference>
<gene>
    <name evidence="11" type="ORF">ASILVAE211_14885</name>
</gene>
<organism evidence="11 12">
    <name type="scientific">Acidisoma silvae</name>
    <dbReference type="NCBI Taxonomy" id="2802396"/>
    <lineage>
        <taxon>Bacteria</taxon>
        <taxon>Pseudomonadati</taxon>
        <taxon>Pseudomonadota</taxon>
        <taxon>Alphaproteobacteria</taxon>
        <taxon>Acetobacterales</taxon>
        <taxon>Acidocellaceae</taxon>
        <taxon>Acidisoma</taxon>
    </lineage>
</organism>
<evidence type="ECO:0000256" key="7">
    <source>
        <dbReference type="ARBA" id="ARBA00022989"/>
    </source>
</evidence>
<keyword evidence="5" id="KW-0997">Cell inner membrane</keyword>
<reference evidence="11" key="1">
    <citation type="journal article" date="2021" name="Microorganisms">
        <title>Acidisoma silvae sp. nov. and Acidisomacellulosilytica sp. nov., Two Acidophilic Bacteria Isolated from Decaying Wood, Hydrolyzing Cellulose and Producing Poly-3-hydroxybutyrate.</title>
        <authorList>
            <person name="Mieszkin S."/>
            <person name="Pouder E."/>
            <person name="Uroz S."/>
            <person name="Simon-Colin C."/>
            <person name="Alain K."/>
        </authorList>
    </citation>
    <scope>NUCLEOTIDE SEQUENCE</scope>
    <source>
        <strain evidence="11">HW T2.11</strain>
    </source>
</reference>
<evidence type="ECO:0000256" key="3">
    <source>
        <dbReference type="ARBA" id="ARBA00022448"/>
    </source>
</evidence>
<evidence type="ECO:0000259" key="10">
    <source>
        <dbReference type="PROSITE" id="PS50928"/>
    </source>
</evidence>
<dbReference type="EMBL" id="JAESVB010000006">
    <property type="protein sequence ID" value="MCB8876476.1"/>
    <property type="molecule type" value="Genomic_DNA"/>
</dbReference>
<feature type="transmembrane region" description="Helical" evidence="9">
    <location>
        <begin position="156"/>
        <end position="181"/>
    </location>
</feature>
<evidence type="ECO:0000313" key="12">
    <source>
        <dbReference type="Proteomes" id="UP000708298"/>
    </source>
</evidence>
<feature type="domain" description="ABC transmembrane type-1" evidence="10">
    <location>
        <begin position="20"/>
        <end position="219"/>
    </location>
</feature>
<name>A0A963YT53_9PROT</name>
<dbReference type="PROSITE" id="PS50928">
    <property type="entry name" value="ABC_TM1"/>
    <property type="match status" value="1"/>
</dbReference>
<feature type="transmembrane region" description="Helical" evidence="9">
    <location>
        <begin position="67"/>
        <end position="87"/>
    </location>
</feature>
<dbReference type="GO" id="GO:0022857">
    <property type="term" value="F:transmembrane transporter activity"/>
    <property type="evidence" value="ECO:0007669"/>
    <property type="project" value="InterPro"/>
</dbReference>
<evidence type="ECO:0000256" key="9">
    <source>
        <dbReference type="RuleBase" id="RU363032"/>
    </source>
</evidence>
<protein>
    <submittedName>
        <fullName evidence="11">ABC transporter permease subunit</fullName>
    </submittedName>
</protein>
<dbReference type="InterPro" id="IPR035906">
    <property type="entry name" value="MetI-like_sf"/>
</dbReference>
<sequence>MNFDGHFFLTQVMPQLIAAIPITLELTAIAAIGSAVFGIPLALALGGRAWFRWPAQAYSLLMRGTPMLVQIYFIYYGLGSLIPGRWMRHSWASPYLRDAFWYGVVALIINETAYVAVILRSGLDGVPRGEREAAAALGLSPFTTFRRIVLPRALMITLPTFGSELILLLKSTVLVSTITIFDVLGTADVIRYQSLRVLEPLAGAAIVYVVLVGAISLVVMAIEASLARMR</sequence>